<dbReference type="InterPro" id="IPR019554">
    <property type="entry name" value="Soluble_ligand-bd"/>
</dbReference>
<organism evidence="3 4">
    <name type="scientific">Neobacillus cucumis</name>
    <dbReference type="NCBI Taxonomy" id="1740721"/>
    <lineage>
        <taxon>Bacteria</taxon>
        <taxon>Bacillati</taxon>
        <taxon>Bacillota</taxon>
        <taxon>Bacilli</taxon>
        <taxon>Bacillales</taxon>
        <taxon>Bacillaceae</taxon>
        <taxon>Neobacillus</taxon>
    </lineage>
</organism>
<dbReference type="EMBL" id="PGVE01000102">
    <property type="protein sequence ID" value="PLS01217.1"/>
    <property type="molecule type" value="Genomic_DNA"/>
</dbReference>
<gene>
    <name evidence="3" type="ORF">CVD27_25985</name>
</gene>
<dbReference type="PANTHER" id="PTHR21180:SF32">
    <property type="entry name" value="ENDONUCLEASE_EXONUCLEASE_PHOSPHATASE FAMILY DOMAIN-CONTAINING PROTEIN 1"/>
    <property type="match status" value="1"/>
</dbReference>
<dbReference type="AlphaFoldDB" id="A0A2N5H6R3"/>
<dbReference type="Gene3D" id="1.10.150.320">
    <property type="entry name" value="Photosystem II 12 kDa extrinsic protein"/>
    <property type="match status" value="1"/>
</dbReference>
<evidence type="ECO:0000313" key="3">
    <source>
        <dbReference type="EMBL" id="PLS01217.1"/>
    </source>
</evidence>
<keyword evidence="1" id="KW-0472">Membrane</keyword>
<accession>A0A2N5H6R3</accession>
<dbReference type="InterPro" id="IPR003583">
    <property type="entry name" value="Hlx-hairpin-Hlx_DNA-bd_motif"/>
</dbReference>
<dbReference type="RefSeq" id="WP_101651878.1">
    <property type="nucleotide sequence ID" value="NZ_PGVE01000102.1"/>
</dbReference>
<reference evidence="3 4" key="1">
    <citation type="submission" date="2017-11" db="EMBL/GenBank/DDBJ databases">
        <title>Comparitive Functional Genomics of Dry Heat Resistant strains isolated from the Viking Spacecraft.</title>
        <authorList>
            <person name="Seuylemezian A."/>
            <person name="Cooper K."/>
            <person name="Vaishampayan P."/>
        </authorList>
    </citation>
    <scope>NUCLEOTIDE SEQUENCE [LARGE SCALE GENOMIC DNA]</scope>
    <source>
        <strain evidence="3 4">V32-6</strain>
    </source>
</reference>
<dbReference type="Proteomes" id="UP000234950">
    <property type="component" value="Unassembled WGS sequence"/>
</dbReference>
<dbReference type="Pfam" id="PF12836">
    <property type="entry name" value="HHH_3"/>
    <property type="match status" value="1"/>
</dbReference>
<sequence length="216" mass="23199">MKDWLIEHKIHIGMVLILVLGGFYYFYVQGSKEPAPLNSISQENVPIQKSVEMGPEKPAAAEPTEPEKIMVDVKGQVTSPGVYESNAGERVIDVIEHAGGLTDQADQTQVNFAQHVEDEMVIYIPGKGEEGSNLPLPTGGSGAVSSGTGQNMGKININNADEQELQNLPGIGPAKAAAIIEFRTTSGPFKTIEDLKNISGIGDKTFEKLKDLIVVK</sequence>
<evidence type="ECO:0000259" key="2">
    <source>
        <dbReference type="SMART" id="SM00278"/>
    </source>
</evidence>
<dbReference type="GO" id="GO:0003677">
    <property type="term" value="F:DNA binding"/>
    <property type="evidence" value="ECO:0007669"/>
    <property type="project" value="InterPro"/>
</dbReference>
<dbReference type="SMART" id="SM00278">
    <property type="entry name" value="HhH1"/>
    <property type="match status" value="2"/>
</dbReference>
<dbReference type="InterPro" id="IPR004509">
    <property type="entry name" value="Competence_ComEA_HhH"/>
</dbReference>
<dbReference type="GO" id="GO:0006281">
    <property type="term" value="P:DNA repair"/>
    <property type="evidence" value="ECO:0007669"/>
    <property type="project" value="InterPro"/>
</dbReference>
<name>A0A2N5H6R3_9BACI</name>
<dbReference type="SUPFAM" id="SSF47781">
    <property type="entry name" value="RuvA domain 2-like"/>
    <property type="match status" value="1"/>
</dbReference>
<feature type="transmembrane region" description="Helical" evidence="1">
    <location>
        <begin position="12"/>
        <end position="28"/>
    </location>
</feature>
<dbReference type="GO" id="GO:0015627">
    <property type="term" value="C:type II protein secretion system complex"/>
    <property type="evidence" value="ECO:0007669"/>
    <property type="project" value="TreeGrafter"/>
</dbReference>
<evidence type="ECO:0000313" key="4">
    <source>
        <dbReference type="Proteomes" id="UP000234950"/>
    </source>
</evidence>
<dbReference type="GO" id="GO:0015628">
    <property type="term" value="P:protein secretion by the type II secretion system"/>
    <property type="evidence" value="ECO:0007669"/>
    <property type="project" value="TreeGrafter"/>
</dbReference>
<dbReference type="InterPro" id="IPR010994">
    <property type="entry name" value="RuvA_2-like"/>
</dbReference>
<comment type="caution">
    <text evidence="3">The sequence shown here is derived from an EMBL/GenBank/DDBJ whole genome shotgun (WGS) entry which is preliminary data.</text>
</comment>
<keyword evidence="1" id="KW-0812">Transmembrane</keyword>
<feature type="domain" description="Helix-hairpin-helix DNA-binding motif class 1" evidence="2">
    <location>
        <begin position="193"/>
        <end position="212"/>
    </location>
</feature>
<feature type="domain" description="Helix-hairpin-helix DNA-binding motif class 1" evidence="2">
    <location>
        <begin position="163"/>
        <end position="182"/>
    </location>
</feature>
<dbReference type="Pfam" id="PF10531">
    <property type="entry name" value="SLBB"/>
    <property type="match status" value="1"/>
</dbReference>
<evidence type="ECO:0000256" key="1">
    <source>
        <dbReference type="SAM" id="Phobius"/>
    </source>
</evidence>
<dbReference type="PANTHER" id="PTHR21180">
    <property type="entry name" value="ENDONUCLEASE/EXONUCLEASE/PHOSPHATASE FAMILY DOMAIN-CONTAINING PROTEIN 1"/>
    <property type="match status" value="1"/>
</dbReference>
<proteinExistence type="predicted"/>
<keyword evidence="4" id="KW-1185">Reference proteome</keyword>
<keyword evidence="1" id="KW-1133">Transmembrane helix</keyword>
<dbReference type="NCBIfam" id="TIGR00426">
    <property type="entry name" value="competence protein ComEA helix-hairpin-helix repeat region"/>
    <property type="match status" value="1"/>
</dbReference>
<dbReference type="InterPro" id="IPR051675">
    <property type="entry name" value="Endo/Exo/Phosphatase_dom_1"/>
</dbReference>
<dbReference type="Gene3D" id="3.10.560.10">
    <property type="entry name" value="Outer membrane lipoprotein wza domain like"/>
    <property type="match status" value="1"/>
</dbReference>
<dbReference type="OrthoDB" id="9790239at2"/>
<protein>
    <recommendedName>
        <fullName evidence="2">Helix-hairpin-helix DNA-binding motif class 1 domain-containing protein</fullName>
    </recommendedName>
</protein>